<proteinExistence type="predicted"/>
<dbReference type="OrthoDB" id="408899at2759"/>
<keyword evidence="3" id="KW-1185">Reference proteome</keyword>
<sequence>MAAMLAQRQTAVSGVRVAAKAPVLSAARSRVAVKPQALFGFGAAKPAAGGKPAAMICIDCGYIYDGKDFSKEPASYKCPACGVGKNRFKVYKGTDGKGNSAAAMKKRKEAKQW</sequence>
<dbReference type="PROSITE" id="PS50903">
    <property type="entry name" value="RUBREDOXIN_LIKE"/>
    <property type="match status" value="1"/>
</dbReference>
<comment type="caution">
    <text evidence="2">The sequence shown here is derived from an EMBL/GenBank/DDBJ whole genome shotgun (WGS) entry which is preliminary data.</text>
</comment>
<dbReference type="PANTHER" id="PTHR48136:SF1">
    <property type="entry name" value="RUBREDOXIN-LIKE SUPERFAMILY PROTEIN"/>
    <property type="match status" value="1"/>
</dbReference>
<dbReference type="Gene3D" id="2.20.28.10">
    <property type="match status" value="1"/>
</dbReference>
<organism evidence="2 3">
    <name type="scientific">Edaphochlamys debaryana</name>
    <dbReference type="NCBI Taxonomy" id="47281"/>
    <lineage>
        <taxon>Eukaryota</taxon>
        <taxon>Viridiplantae</taxon>
        <taxon>Chlorophyta</taxon>
        <taxon>core chlorophytes</taxon>
        <taxon>Chlorophyceae</taxon>
        <taxon>CS clade</taxon>
        <taxon>Chlamydomonadales</taxon>
        <taxon>Chlamydomonadales incertae sedis</taxon>
        <taxon>Edaphochlamys</taxon>
    </lineage>
</organism>
<name>A0A836BQ91_9CHLO</name>
<accession>A0A836BQ91</accession>
<gene>
    <name evidence="2" type="ORF">HYH03_016499</name>
</gene>
<dbReference type="PANTHER" id="PTHR48136">
    <property type="entry name" value="RUBREDOXIN-LIKE SUPERFAMILY PROTEIN"/>
    <property type="match status" value="1"/>
</dbReference>
<dbReference type="Proteomes" id="UP000612055">
    <property type="component" value="Unassembled WGS sequence"/>
</dbReference>
<dbReference type="CDD" id="cd00350">
    <property type="entry name" value="rubredoxin_like"/>
    <property type="match status" value="1"/>
</dbReference>
<feature type="domain" description="Rubredoxin-like" evidence="1">
    <location>
        <begin position="52"/>
        <end position="91"/>
    </location>
</feature>
<dbReference type="SUPFAM" id="SSF57802">
    <property type="entry name" value="Rubredoxin-like"/>
    <property type="match status" value="1"/>
</dbReference>
<protein>
    <recommendedName>
        <fullName evidence="1">Rubredoxin-like domain-containing protein</fullName>
    </recommendedName>
</protein>
<evidence type="ECO:0000259" key="1">
    <source>
        <dbReference type="PROSITE" id="PS50903"/>
    </source>
</evidence>
<reference evidence="2" key="1">
    <citation type="journal article" date="2020" name="bioRxiv">
        <title>Comparative genomics of Chlamydomonas.</title>
        <authorList>
            <person name="Craig R.J."/>
            <person name="Hasan A.R."/>
            <person name="Ness R.W."/>
            <person name="Keightley P.D."/>
        </authorList>
    </citation>
    <scope>NUCLEOTIDE SEQUENCE</scope>
    <source>
        <strain evidence="2">CCAP 11/70</strain>
    </source>
</reference>
<dbReference type="GO" id="GO:0005506">
    <property type="term" value="F:iron ion binding"/>
    <property type="evidence" value="ECO:0007669"/>
    <property type="project" value="InterPro"/>
</dbReference>
<dbReference type="InterPro" id="IPR024934">
    <property type="entry name" value="Rubredoxin-like_dom"/>
</dbReference>
<dbReference type="AlphaFoldDB" id="A0A836BQ91"/>
<evidence type="ECO:0000313" key="2">
    <source>
        <dbReference type="EMBL" id="KAG2484752.1"/>
    </source>
</evidence>
<evidence type="ECO:0000313" key="3">
    <source>
        <dbReference type="Proteomes" id="UP000612055"/>
    </source>
</evidence>
<dbReference type="EMBL" id="JAEHOE010000143">
    <property type="protein sequence ID" value="KAG2484752.1"/>
    <property type="molecule type" value="Genomic_DNA"/>
</dbReference>